<dbReference type="SUPFAM" id="SSF48452">
    <property type="entry name" value="TPR-like"/>
    <property type="match status" value="1"/>
</dbReference>
<dbReference type="GO" id="GO:0003847">
    <property type="term" value="F:1-alkyl-2-acetylglycerophosphocholine esterase activity"/>
    <property type="evidence" value="ECO:0007669"/>
    <property type="project" value="TreeGrafter"/>
</dbReference>
<keyword evidence="9" id="KW-1185">Reference proteome</keyword>
<dbReference type="RefSeq" id="WP_047856704.1">
    <property type="nucleotide sequence ID" value="NZ_CP011509.1"/>
</dbReference>
<accession>A0AAC8TE13</accession>
<dbReference type="InterPro" id="IPR029058">
    <property type="entry name" value="AB_hydrolase_fold"/>
</dbReference>
<keyword evidence="1 7" id="KW-0378">Hydrolase</keyword>
<dbReference type="PANTHER" id="PTHR10272">
    <property type="entry name" value="PLATELET-ACTIVATING FACTOR ACETYLHYDROLASE"/>
    <property type="match status" value="1"/>
</dbReference>
<dbReference type="PANTHER" id="PTHR10272:SF0">
    <property type="entry name" value="PLATELET-ACTIVATING FACTOR ACETYLHYDROLASE"/>
    <property type="match status" value="1"/>
</dbReference>
<dbReference type="InterPro" id="IPR011990">
    <property type="entry name" value="TPR-like_helical_dom_sf"/>
</dbReference>
<evidence type="ECO:0000256" key="1">
    <source>
        <dbReference type="ARBA" id="ARBA00022801"/>
    </source>
</evidence>
<dbReference type="GO" id="GO:0016042">
    <property type="term" value="P:lipid catabolic process"/>
    <property type="evidence" value="ECO:0007669"/>
    <property type="project" value="UniProtKB-KW"/>
</dbReference>
<dbReference type="InterPro" id="IPR019734">
    <property type="entry name" value="TPR_rpt"/>
</dbReference>
<dbReference type="Pfam" id="PF07224">
    <property type="entry name" value="Chlorophyllase"/>
    <property type="match status" value="1"/>
</dbReference>
<dbReference type="AlphaFoldDB" id="A0AAC8TE13"/>
<evidence type="ECO:0000313" key="7">
    <source>
        <dbReference type="EMBL" id="REG28705.1"/>
    </source>
</evidence>
<feature type="repeat" description="TPR" evidence="4">
    <location>
        <begin position="463"/>
        <end position="496"/>
    </location>
</feature>
<dbReference type="SUPFAM" id="SSF53474">
    <property type="entry name" value="alpha/beta-Hydrolases"/>
    <property type="match status" value="1"/>
</dbReference>
<keyword evidence="3" id="KW-0443">Lipid metabolism</keyword>
<dbReference type="EMBL" id="CP011509">
    <property type="protein sequence ID" value="AKJ02368.1"/>
    <property type="molecule type" value="Genomic_DNA"/>
</dbReference>
<feature type="signal peptide" evidence="5">
    <location>
        <begin position="1"/>
        <end position="18"/>
    </location>
</feature>
<feature type="chain" id="PRO_5042201148" evidence="5">
    <location>
        <begin position="19"/>
        <end position="512"/>
    </location>
</feature>
<evidence type="ECO:0000256" key="3">
    <source>
        <dbReference type="ARBA" id="ARBA00023098"/>
    </source>
</evidence>
<protein>
    <submittedName>
        <fullName evidence="6">Beta-lactamase</fullName>
    </submittedName>
    <submittedName>
        <fullName evidence="7">Dienelactone hydrolase family protein</fullName>
    </submittedName>
</protein>
<name>A0AAC8TE13_9BACT</name>
<reference evidence="7 9" key="2">
    <citation type="submission" date="2018-08" db="EMBL/GenBank/DDBJ databases">
        <title>Genomic Encyclopedia of Archaeal and Bacterial Type Strains, Phase II (KMG-II): from individual species to whole genera.</title>
        <authorList>
            <person name="Goeker M."/>
        </authorList>
    </citation>
    <scope>NUCLEOTIDE SEQUENCE [LARGE SCALE GENOMIC DNA]</scope>
    <source>
        <strain evidence="7 9">DSM 2261</strain>
    </source>
</reference>
<dbReference type="Proteomes" id="UP000256345">
    <property type="component" value="Unassembled WGS sequence"/>
</dbReference>
<keyword evidence="2" id="KW-0442">Lipid degradation</keyword>
<dbReference type="EMBL" id="QUMU01000008">
    <property type="protein sequence ID" value="REG28705.1"/>
    <property type="molecule type" value="Genomic_DNA"/>
</dbReference>
<evidence type="ECO:0000256" key="2">
    <source>
        <dbReference type="ARBA" id="ARBA00022963"/>
    </source>
</evidence>
<gene>
    <name evidence="6" type="ORF">AA314_03994</name>
    <name evidence="7" type="ORF">ATI61_108246</name>
</gene>
<dbReference type="Gene3D" id="1.25.40.10">
    <property type="entry name" value="Tetratricopeptide repeat domain"/>
    <property type="match status" value="1"/>
</dbReference>
<dbReference type="Gene3D" id="3.40.50.1820">
    <property type="entry name" value="alpha/beta hydrolase"/>
    <property type="match status" value="1"/>
</dbReference>
<sequence length="512" mass="56017">MRSLLLLVLCGTASLAHAASNFTFSNARGDHGVGLRVVHQYDYTRAYKGELDAATGLPTRGERARPIQTVVWYPASKGGTPVVVNDYLRLSATEEVFDRGDAEITAATAKVRVGVLGADALLQETTRPMWAVRDAKPEAGRFPVVIYAPSFNASPTENADLCEFLASQGYVVIASPDMGAHSRAMTEDLEGIETQAADISFLIGYAHTLPQADTRRIAVMGFSWGGMSNVFAAARDSRIKALVSLDGSVRYYPELVEAARYVTPSRVAVPMLYMAAQPPTLEQLIARGKASSVSVLNNLKYSDAYIVTMHPMVHPHFSSAFLRFTPAAAFTDYSQEEVSLAYSWMARYVLQFLNAYLKNDAAGLAFLGNTGVKNGAPPHMISVDARRSTGAPPTQETLAAELARRGFEHAHDAYQALRKRDPQFELSESRINSWGYDLLRKHKNPKAAIEIFKLNTLLHPESSNTFDSLAEAYEVNKDTELAIKAYQHVLTLEPTHANAAQRVKVLGRTGSN</sequence>
<organism evidence="6 8">
    <name type="scientific">Archangium gephyra</name>
    <dbReference type="NCBI Taxonomy" id="48"/>
    <lineage>
        <taxon>Bacteria</taxon>
        <taxon>Pseudomonadati</taxon>
        <taxon>Myxococcota</taxon>
        <taxon>Myxococcia</taxon>
        <taxon>Myxococcales</taxon>
        <taxon>Cystobacterineae</taxon>
        <taxon>Archangiaceae</taxon>
        <taxon>Archangium</taxon>
    </lineage>
</organism>
<reference evidence="6 8" key="1">
    <citation type="submission" date="2015-05" db="EMBL/GenBank/DDBJ databases">
        <title>Genome assembly of Archangium gephyra DSM 2261.</title>
        <authorList>
            <person name="Sharma G."/>
            <person name="Subramanian S."/>
        </authorList>
    </citation>
    <scope>NUCLEOTIDE SEQUENCE [LARGE SCALE GENOMIC DNA]</scope>
    <source>
        <strain evidence="6 8">DSM 2261</strain>
    </source>
</reference>
<dbReference type="KEGG" id="age:AA314_03994"/>
<dbReference type="Proteomes" id="UP000035579">
    <property type="component" value="Chromosome"/>
</dbReference>
<keyword evidence="5" id="KW-0732">Signal</keyword>
<evidence type="ECO:0000313" key="6">
    <source>
        <dbReference type="EMBL" id="AKJ02368.1"/>
    </source>
</evidence>
<evidence type="ECO:0000313" key="9">
    <source>
        <dbReference type="Proteomes" id="UP000256345"/>
    </source>
</evidence>
<dbReference type="PROSITE" id="PS50005">
    <property type="entry name" value="TPR"/>
    <property type="match status" value="1"/>
</dbReference>
<evidence type="ECO:0000313" key="8">
    <source>
        <dbReference type="Proteomes" id="UP000035579"/>
    </source>
</evidence>
<evidence type="ECO:0000256" key="4">
    <source>
        <dbReference type="PROSITE-ProRule" id="PRU00339"/>
    </source>
</evidence>
<evidence type="ECO:0000256" key="5">
    <source>
        <dbReference type="SAM" id="SignalP"/>
    </source>
</evidence>
<dbReference type="InterPro" id="IPR017395">
    <property type="entry name" value="Chlorophyllase-like"/>
</dbReference>
<keyword evidence="4" id="KW-0802">TPR repeat</keyword>
<proteinExistence type="predicted"/>